<organism evidence="1 2">
    <name type="scientific">Actinoallomurus iriomotensis</name>
    <dbReference type="NCBI Taxonomy" id="478107"/>
    <lineage>
        <taxon>Bacteria</taxon>
        <taxon>Bacillati</taxon>
        <taxon>Actinomycetota</taxon>
        <taxon>Actinomycetes</taxon>
        <taxon>Streptosporangiales</taxon>
        <taxon>Thermomonosporaceae</taxon>
        <taxon>Actinoallomurus</taxon>
    </lineage>
</organism>
<reference evidence="1" key="1">
    <citation type="submission" date="2023-03" db="EMBL/GenBank/DDBJ databases">
        <title>Actinoallomurus iriomotensis NBRC 103681.</title>
        <authorList>
            <person name="Ichikawa N."/>
            <person name="Sato H."/>
            <person name="Tonouchi N."/>
        </authorList>
    </citation>
    <scope>NUCLEOTIDE SEQUENCE</scope>
    <source>
        <strain evidence="1">NBRC 103681</strain>
    </source>
</reference>
<gene>
    <name evidence="1" type="ORF">Airi01_079060</name>
</gene>
<proteinExistence type="predicted"/>
<comment type="caution">
    <text evidence="1">The sequence shown here is derived from an EMBL/GenBank/DDBJ whole genome shotgun (WGS) entry which is preliminary data.</text>
</comment>
<evidence type="ECO:0000313" key="1">
    <source>
        <dbReference type="EMBL" id="GLY79639.1"/>
    </source>
</evidence>
<protein>
    <submittedName>
        <fullName evidence="1">Uncharacterized protein</fullName>
    </submittedName>
</protein>
<dbReference type="Proteomes" id="UP001165135">
    <property type="component" value="Unassembled WGS sequence"/>
</dbReference>
<dbReference type="AlphaFoldDB" id="A0A9W6RPT2"/>
<dbReference type="EMBL" id="BSTJ01000012">
    <property type="protein sequence ID" value="GLY79639.1"/>
    <property type="molecule type" value="Genomic_DNA"/>
</dbReference>
<sequence>MENLRDFTAGLAPVEAQSLVTALTGLLNDFGDGLRDDTALLALGVPGRPRPPA</sequence>
<accession>A0A9W6RPT2</accession>
<evidence type="ECO:0000313" key="2">
    <source>
        <dbReference type="Proteomes" id="UP001165135"/>
    </source>
</evidence>
<name>A0A9W6RPT2_9ACTN</name>